<organism evidence="1 2">
    <name type="scientific">Actinoplanes ianthinogenes</name>
    <dbReference type="NCBI Taxonomy" id="122358"/>
    <lineage>
        <taxon>Bacteria</taxon>
        <taxon>Bacillati</taxon>
        <taxon>Actinomycetota</taxon>
        <taxon>Actinomycetes</taxon>
        <taxon>Micromonosporales</taxon>
        <taxon>Micromonosporaceae</taxon>
        <taxon>Actinoplanes</taxon>
    </lineage>
</organism>
<dbReference type="EMBL" id="AP023356">
    <property type="protein sequence ID" value="BCJ47348.1"/>
    <property type="molecule type" value="Genomic_DNA"/>
</dbReference>
<evidence type="ECO:0000313" key="2">
    <source>
        <dbReference type="Proteomes" id="UP000676967"/>
    </source>
</evidence>
<proteinExistence type="predicted"/>
<reference evidence="1 2" key="1">
    <citation type="submission" date="2020-08" db="EMBL/GenBank/DDBJ databases">
        <title>Whole genome shotgun sequence of Actinoplanes ianthinogenes NBRC 13996.</title>
        <authorList>
            <person name="Komaki H."/>
            <person name="Tamura T."/>
        </authorList>
    </citation>
    <scope>NUCLEOTIDE SEQUENCE [LARGE SCALE GENOMIC DNA]</scope>
    <source>
        <strain evidence="1 2">NBRC 13996</strain>
    </source>
</reference>
<keyword evidence="2" id="KW-1185">Reference proteome</keyword>
<name>A0ABN6CQ49_9ACTN</name>
<evidence type="ECO:0000313" key="1">
    <source>
        <dbReference type="EMBL" id="BCJ47348.1"/>
    </source>
</evidence>
<dbReference type="RefSeq" id="WP_189334867.1">
    <property type="nucleotide sequence ID" value="NZ_AP023356.1"/>
</dbReference>
<dbReference type="Proteomes" id="UP000676967">
    <property type="component" value="Chromosome"/>
</dbReference>
<gene>
    <name evidence="1" type="ORF">Aiant_80050</name>
</gene>
<sequence>MPSDKDVILARIELDRFRLRRARQAMAGVATQLPGAGQAMYAKLATTIDETDTGLADLADRTRKYDVSTDRLAALTERRQATDRVVDEAFALATGTLARRDGLDDGACAEADRLIAELAATVDPGLARPTVPGESEFLHRAAFVIRRRVPDHGVWDLPVMAHEFGHVLTTRFDLYDPITNTVRPLGAEALGGWPGCTGPQAEELFCDVFATFATGPAYPCTMLLHRLDPTADATIDPRRSHPPDPVRAAVLLEALNRLTAGEPPEGRYRMVHEQLTLAWAALGEHAPASAAVSAEQQATIRRQVTTTLALLGKKVRPLRYAWRNAVLRQLAQALDGNRKPDGGIGFQIRDVLTVAWLARLDATAAHPAPEHLDDWVRSLI</sequence>
<accession>A0ABN6CQ49</accession>
<protein>
    <submittedName>
        <fullName evidence="1">Uncharacterized protein</fullName>
    </submittedName>
</protein>